<protein>
    <recommendedName>
        <fullName evidence="1">Calcineurin-like phosphoesterase domain-containing protein</fullName>
    </recommendedName>
</protein>
<sequence>MASEARFLVLTDLHLAGILKRDEIKSPSIPKIENPSRIAATGELLSSIADYLRGRHFTLEAVIFAGDAQDKGSKGSHDAAYQSIVDAFQEFGIDAAKIVSTPGNHDVLKGSPPGSEERYADFASVWRDKGCIVPWIDGLDPQKPSDTVRHRLVADDAQWAIYPLNTSNWSQVRANVPKDLATVWDELPKKMAQGNGILEEQVKAALGRLLDYDMANISNDQLKVFRQTVDDTPQPTAGSQVRLAVMHHHLRSPSFRVEYKPFEGITNLEQLRSVLKETNVAAAIHGHKHEHNFRYEYVQSTDPDSPHRIAVVSAGTLQDGADHDAALLLTLKGLPYTPEISVERIDLPRTALDLTVSEPVSLTLVGLRNVEGAPVIVQGSNLDELYARAVQKAKSHIGETLIVHYDPSDTRKGSLKLPSQYPRSNGVTDEEMQNWLEDLVQWWQLERSSRDNDFPYPHGSRLRLFGGKLNQIDRIVRLLEKEPSSRALAVLVDPLRDFDRNGEDEAFPSFTMMQVRKRETLRHKFSIDVIGFYRAQEFSQWWPVNMAELRLLQSELADHLKANLGTITTVTTDARFKPQGPGQVAVPVFDRWVDQSPEKLFMLALTLSGDTRGEPFQEVLLREWVRSLNDIKEASSAADIDGLLIPAEGLKTLLTYLSMIDRQGEKSPLVQHLRSLVMANQTYQQSRKLAAHREAWSGSIATIVPSIIALTPVNRNG</sequence>
<evidence type="ECO:0000313" key="3">
    <source>
        <dbReference type="Proteomes" id="UP000287687"/>
    </source>
</evidence>
<dbReference type="InterPro" id="IPR036926">
    <property type="entry name" value="Thymidate_synth/dCMP_Mease_sf"/>
</dbReference>
<comment type="caution">
    <text evidence="2">The sequence shown here is derived from an EMBL/GenBank/DDBJ whole genome shotgun (WGS) entry which is preliminary data.</text>
</comment>
<organism evidence="2 3">
    <name type="scientific">Neorhizobium lilium</name>
    <dbReference type="NCBI Taxonomy" id="2503024"/>
    <lineage>
        <taxon>Bacteria</taxon>
        <taxon>Pseudomonadati</taxon>
        <taxon>Pseudomonadota</taxon>
        <taxon>Alphaproteobacteria</taxon>
        <taxon>Hyphomicrobiales</taxon>
        <taxon>Rhizobiaceae</taxon>
        <taxon>Rhizobium/Agrobacterium group</taxon>
        <taxon>Neorhizobium</taxon>
    </lineage>
</organism>
<keyword evidence="3" id="KW-1185">Reference proteome</keyword>
<dbReference type="SUPFAM" id="SSF56300">
    <property type="entry name" value="Metallo-dependent phosphatases"/>
    <property type="match status" value="1"/>
</dbReference>
<dbReference type="InterPro" id="IPR004843">
    <property type="entry name" value="Calcineurin-like_PHP"/>
</dbReference>
<feature type="domain" description="Calcineurin-like phosphoesterase" evidence="1">
    <location>
        <begin position="6"/>
        <end position="290"/>
    </location>
</feature>
<dbReference type="Gene3D" id="3.60.21.10">
    <property type="match status" value="1"/>
</dbReference>
<reference evidence="2 3" key="1">
    <citation type="submission" date="2019-01" db="EMBL/GenBank/DDBJ databases">
        <title>The draft genome of Rhizobium sp. 24NR.</title>
        <authorList>
            <person name="Liu L."/>
            <person name="Liang L."/>
            <person name="Shi S."/>
            <person name="Xu L."/>
            <person name="Wang X."/>
            <person name="Li L."/>
            <person name="Zhang X."/>
        </authorList>
    </citation>
    <scope>NUCLEOTIDE SEQUENCE [LARGE SCALE GENOMIC DNA]</scope>
    <source>
        <strain evidence="2 3">24NR</strain>
    </source>
</reference>
<accession>A0A3S3RPZ2</accession>
<gene>
    <name evidence="2" type="ORF">EPK99_04605</name>
</gene>
<dbReference type="OrthoDB" id="651281at2"/>
<dbReference type="Gene3D" id="3.30.572.10">
    <property type="entry name" value="Thymidylate synthase/dCMP hydroxymethylase domain"/>
    <property type="match status" value="1"/>
</dbReference>
<dbReference type="InterPro" id="IPR029052">
    <property type="entry name" value="Metallo-depent_PP-like"/>
</dbReference>
<name>A0A3S3RPZ2_9HYPH</name>
<dbReference type="Proteomes" id="UP000287687">
    <property type="component" value="Unassembled WGS sequence"/>
</dbReference>
<evidence type="ECO:0000259" key="1">
    <source>
        <dbReference type="Pfam" id="PF00149"/>
    </source>
</evidence>
<evidence type="ECO:0000313" key="2">
    <source>
        <dbReference type="EMBL" id="RWX81566.1"/>
    </source>
</evidence>
<dbReference type="RefSeq" id="WP_128441515.1">
    <property type="nucleotide sequence ID" value="NZ_SBIP01000001.1"/>
</dbReference>
<dbReference type="AlphaFoldDB" id="A0A3S3RPZ2"/>
<dbReference type="EMBL" id="SBIP01000001">
    <property type="protein sequence ID" value="RWX81566.1"/>
    <property type="molecule type" value="Genomic_DNA"/>
</dbReference>
<proteinExistence type="predicted"/>
<dbReference type="Pfam" id="PF00149">
    <property type="entry name" value="Metallophos"/>
    <property type="match status" value="1"/>
</dbReference>
<dbReference type="GO" id="GO:0016787">
    <property type="term" value="F:hydrolase activity"/>
    <property type="evidence" value="ECO:0007669"/>
    <property type="project" value="InterPro"/>
</dbReference>
<dbReference type="SUPFAM" id="SSF55831">
    <property type="entry name" value="Thymidylate synthase/dCMP hydroxymethylase"/>
    <property type="match status" value="1"/>
</dbReference>